<evidence type="ECO:0000313" key="4">
    <source>
        <dbReference type="Proteomes" id="UP000293852"/>
    </source>
</evidence>
<keyword evidence="4" id="KW-1185">Reference proteome</keyword>
<comment type="caution">
    <text evidence="3">The sequence shown here is derived from an EMBL/GenBank/DDBJ whole genome shotgun (WGS) entry which is preliminary data.</text>
</comment>
<dbReference type="GO" id="GO:0006508">
    <property type="term" value="P:proteolysis"/>
    <property type="evidence" value="ECO:0007669"/>
    <property type="project" value="InterPro"/>
</dbReference>
<keyword evidence="3" id="KW-0121">Carboxypeptidase</keyword>
<keyword evidence="3" id="KW-0645">Protease</keyword>
<dbReference type="RefSeq" id="WP_130415350.1">
    <property type="nucleotide sequence ID" value="NZ_SGWX01000001.1"/>
</dbReference>
<accession>A0A4Q7M6B1</accession>
<dbReference type="InterPro" id="IPR000667">
    <property type="entry name" value="Peptidase_S13"/>
</dbReference>
<dbReference type="Gene3D" id="3.40.710.10">
    <property type="entry name" value="DD-peptidase/beta-lactamase superfamily"/>
    <property type="match status" value="2"/>
</dbReference>
<sequence>MGWRLRAGATAVTVVALLGGYLVADAHDVVPGMLTLAPAPPAPAPFPTPPGAMLGPEPAPILRTLPDDAPVPSASDVGALVADLAGDARLGPHVGALVVDAATGDTLGAADANAGFTPASTQKVLTAVAALQELGPDRTLDTKAVLDGDRLVLVGGGDMLLAAGAGDPDAVNGRAGLGDLAAQAAARITVSGKTQVRLAVEDTLFTGPAVAPAVPEDEVTLGFVAPVASLAVNVAMLGEGSWGPRAPDPALAAAQAFAQELATRGVTVTGSIVRASEPSRGRVVGQVSSASIGEISGWAMQYSDNTITEVLGRLVAIETGRPGSNEGATQAVRSVVESLGVDLAGAVLVDCSGLGRGSRLTPRQLADTLRLTTDPAHPHLRDAAVDLAVGALSGTLASRFGGENPARGLVRAKTGSLPGVVGLAGMVVTADDRLLVFALQADQIESGATVGARMIFDAFVGRLATLRA</sequence>
<gene>
    <name evidence="3" type="ORF">EV386_2457</name>
</gene>
<dbReference type="SUPFAM" id="SSF56601">
    <property type="entry name" value="beta-lactamase/transpeptidase-like"/>
    <property type="match status" value="1"/>
</dbReference>
<dbReference type="PRINTS" id="PR00922">
    <property type="entry name" value="DADACBPTASE3"/>
</dbReference>
<dbReference type="GO" id="GO:0004185">
    <property type="term" value="F:serine-type carboxypeptidase activity"/>
    <property type="evidence" value="ECO:0007669"/>
    <property type="project" value="InterPro"/>
</dbReference>
<dbReference type="InterPro" id="IPR012338">
    <property type="entry name" value="Beta-lactam/transpept-like"/>
</dbReference>
<dbReference type="PANTHER" id="PTHR30023:SF0">
    <property type="entry name" value="PENICILLIN-SENSITIVE CARBOXYPEPTIDASE A"/>
    <property type="match status" value="1"/>
</dbReference>
<organism evidence="3 4">
    <name type="scientific">Xylanimonas ulmi</name>
    <dbReference type="NCBI Taxonomy" id="228973"/>
    <lineage>
        <taxon>Bacteria</taxon>
        <taxon>Bacillati</taxon>
        <taxon>Actinomycetota</taxon>
        <taxon>Actinomycetes</taxon>
        <taxon>Micrococcales</taxon>
        <taxon>Promicromonosporaceae</taxon>
        <taxon>Xylanimonas</taxon>
    </lineage>
</organism>
<keyword evidence="2" id="KW-0378">Hydrolase</keyword>
<proteinExistence type="inferred from homology"/>
<dbReference type="NCBIfam" id="TIGR00666">
    <property type="entry name" value="PBP4"/>
    <property type="match status" value="1"/>
</dbReference>
<dbReference type="OrthoDB" id="56883at2"/>
<evidence type="ECO:0000256" key="2">
    <source>
        <dbReference type="ARBA" id="ARBA00022801"/>
    </source>
</evidence>
<dbReference type="GO" id="GO:0000270">
    <property type="term" value="P:peptidoglycan metabolic process"/>
    <property type="evidence" value="ECO:0007669"/>
    <property type="project" value="TreeGrafter"/>
</dbReference>
<dbReference type="AlphaFoldDB" id="A0A4Q7M6B1"/>
<dbReference type="Pfam" id="PF02113">
    <property type="entry name" value="Peptidase_S13"/>
    <property type="match status" value="2"/>
</dbReference>
<evidence type="ECO:0000313" key="3">
    <source>
        <dbReference type="EMBL" id="RZS62138.1"/>
    </source>
</evidence>
<dbReference type="PANTHER" id="PTHR30023">
    <property type="entry name" value="D-ALANYL-D-ALANINE CARBOXYPEPTIDASE"/>
    <property type="match status" value="1"/>
</dbReference>
<protein>
    <submittedName>
        <fullName evidence="3">D-alanyl-D-alanine carboxypeptidase/D-alanyl-D-alanine-endopeptidase (Penicillin-binding protein 4)</fullName>
    </submittedName>
</protein>
<reference evidence="3 4" key="1">
    <citation type="submission" date="2019-02" db="EMBL/GenBank/DDBJ databases">
        <title>Sequencing the genomes of 1000 actinobacteria strains.</title>
        <authorList>
            <person name="Klenk H.-P."/>
        </authorList>
    </citation>
    <scope>NUCLEOTIDE SEQUENCE [LARGE SCALE GENOMIC DNA]</scope>
    <source>
        <strain evidence="3 4">DSM 16932</strain>
    </source>
</reference>
<dbReference type="Proteomes" id="UP000293852">
    <property type="component" value="Unassembled WGS sequence"/>
</dbReference>
<dbReference type="EMBL" id="SGWX01000001">
    <property type="protein sequence ID" value="RZS62138.1"/>
    <property type="molecule type" value="Genomic_DNA"/>
</dbReference>
<name>A0A4Q7M6B1_9MICO</name>
<evidence type="ECO:0000256" key="1">
    <source>
        <dbReference type="ARBA" id="ARBA00006096"/>
    </source>
</evidence>
<comment type="similarity">
    <text evidence="1">Belongs to the peptidase S13 family.</text>
</comment>